<reference evidence="7" key="1">
    <citation type="submission" date="2019-12" db="EMBL/GenBank/DDBJ databases">
        <title>High-Quality draft genome sequences of three cyanobacteria isolated from the limestone walls of the Old Cathedral of Coimbra.</title>
        <authorList>
            <person name="Tiago I."/>
            <person name="Soares F."/>
            <person name="Portugal A."/>
        </authorList>
    </citation>
    <scope>NUCLEOTIDE SEQUENCE [LARGE SCALE GENOMIC DNA]</scope>
    <source>
        <strain evidence="7">C</strain>
    </source>
</reference>
<dbReference type="EC" id="2.1.1.-" evidence="6"/>
<evidence type="ECO:0000256" key="1">
    <source>
        <dbReference type="ARBA" id="ARBA00022490"/>
    </source>
</evidence>
<keyword evidence="8" id="KW-1185">Reference proteome</keyword>
<dbReference type="HAMAP" id="MF_00074">
    <property type="entry name" value="16SrRNA_methyltr_G"/>
    <property type="match status" value="1"/>
</dbReference>
<comment type="similarity">
    <text evidence="6">Belongs to the methyltransferase superfamily. RNA methyltransferase RsmG family.</text>
</comment>
<dbReference type="PANTHER" id="PTHR31760">
    <property type="entry name" value="S-ADENOSYL-L-METHIONINE-DEPENDENT METHYLTRANSFERASES SUPERFAMILY PROTEIN"/>
    <property type="match status" value="1"/>
</dbReference>
<keyword evidence="1 6" id="KW-0963">Cytoplasm</keyword>
<evidence type="ECO:0000256" key="2">
    <source>
        <dbReference type="ARBA" id="ARBA00022552"/>
    </source>
</evidence>
<dbReference type="NCBIfam" id="TIGR00138">
    <property type="entry name" value="rsmG_gidB"/>
    <property type="match status" value="1"/>
</dbReference>
<organism evidence="7 8">
    <name type="scientific">Petrachloros mirabilis ULC683</name>
    <dbReference type="NCBI Taxonomy" id="2781853"/>
    <lineage>
        <taxon>Bacteria</taxon>
        <taxon>Bacillati</taxon>
        <taxon>Cyanobacteriota</taxon>
        <taxon>Cyanophyceae</taxon>
        <taxon>Synechococcales</taxon>
        <taxon>Petrachlorosaceae</taxon>
        <taxon>Petrachloros</taxon>
        <taxon>Petrachloros mirabilis</taxon>
    </lineage>
</organism>
<protein>
    <recommendedName>
        <fullName evidence="6">Ribosomal RNA small subunit methyltransferase G</fullName>
        <ecNumber evidence="6">2.1.1.-</ecNumber>
    </recommendedName>
    <alternativeName>
        <fullName evidence="6">16S rRNA 7-methylguanosine methyltransferase</fullName>
        <shortName evidence="6">16S rRNA m7G methyltransferase</shortName>
    </alternativeName>
</protein>
<feature type="binding site" evidence="6">
    <location>
        <begin position="123"/>
        <end position="125"/>
    </location>
    <ligand>
        <name>S-adenosyl-L-methionine</name>
        <dbReference type="ChEBI" id="CHEBI:59789"/>
    </ligand>
</feature>
<comment type="function">
    <text evidence="6">Specifically methylates the N7 position of a guanine in 16S rRNA.</text>
</comment>
<dbReference type="InterPro" id="IPR029063">
    <property type="entry name" value="SAM-dependent_MTases_sf"/>
</dbReference>
<evidence type="ECO:0000256" key="6">
    <source>
        <dbReference type="HAMAP-Rule" id="MF_00074"/>
    </source>
</evidence>
<dbReference type="PANTHER" id="PTHR31760:SF0">
    <property type="entry name" value="S-ADENOSYL-L-METHIONINE-DEPENDENT METHYLTRANSFERASES SUPERFAMILY PROTEIN"/>
    <property type="match status" value="1"/>
</dbReference>
<keyword evidence="4 6" id="KW-0808">Transferase</keyword>
<keyword evidence="3 6" id="KW-0489">Methyltransferase</keyword>
<keyword evidence="5 6" id="KW-0949">S-adenosyl-L-methionine</keyword>
<dbReference type="InterPro" id="IPR003682">
    <property type="entry name" value="rRNA_ssu_MeTfrase_G"/>
</dbReference>
<feature type="binding site" evidence="6">
    <location>
        <position position="170"/>
    </location>
    <ligand>
        <name>S-adenosyl-L-methionine</name>
        <dbReference type="ChEBI" id="CHEBI:59789"/>
    </ligand>
</feature>
<evidence type="ECO:0000256" key="3">
    <source>
        <dbReference type="ARBA" id="ARBA00022603"/>
    </source>
</evidence>
<evidence type="ECO:0000256" key="5">
    <source>
        <dbReference type="ARBA" id="ARBA00022691"/>
    </source>
</evidence>
<keyword evidence="2 6" id="KW-0698">rRNA processing</keyword>
<dbReference type="FunFam" id="3.40.50.150:FF:000041">
    <property type="entry name" value="Ribosomal RNA small subunit methyltransferase G"/>
    <property type="match status" value="1"/>
</dbReference>
<gene>
    <name evidence="6 7" type="primary">rsmG</name>
    <name evidence="7" type="ORF">GS597_12820</name>
</gene>
<evidence type="ECO:0000313" key="7">
    <source>
        <dbReference type="EMBL" id="NCJ07374.1"/>
    </source>
</evidence>
<dbReference type="Gene3D" id="3.40.50.150">
    <property type="entry name" value="Vaccinia Virus protein VP39"/>
    <property type="match status" value="1"/>
</dbReference>
<sequence length="264" mass="29439">MVSLPLDLWDWSLTLGGWQPQDLQKHLFCSLYAHLLAGNQRLNLTRITAPVDFWEKHLWDSLVGIVPWLPQDERSQAASEFKPELCSWALPDPLCVIDIGTGGGFPGLPVAIVRPDWQVSLLDSTRKKMVFLESLVQRLGLPNVRLRCDRAETLGQSPQFRQTFDLALIRAVGSARCCAEYSLPLLKVGGIAVLYRGEWHPEDTLALDSALRLLGGELLQVQAVTTPLTQSQRHLVYLRKAEPTRLDYPRPVGVPARHPLGTGA</sequence>
<dbReference type="GO" id="GO:0070043">
    <property type="term" value="F:rRNA (guanine-N7-)-methyltransferase activity"/>
    <property type="evidence" value="ECO:0007669"/>
    <property type="project" value="UniProtKB-UniRule"/>
</dbReference>
<dbReference type="Pfam" id="PF02527">
    <property type="entry name" value="GidB"/>
    <property type="match status" value="1"/>
</dbReference>
<comment type="caution">
    <text evidence="7">The sequence shown here is derived from an EMBL/GenBank/DDBJ whole genome shotgun (WGS) entry which is preliminary data.</text>
</comment>
<feature type="binding site" evidence="6">
    <location>
        <position position="105"/>
    </location>
    <ligand>
        <name>S-adenosyl-L-methionine</name>
        <dbReference type="ChEBI" id="CHEBI:59789"/>
    </ligand>
</feature>
<name>A0A8K2A8N7_9CYAN</name>
<dbReference type="AlphaFoldDB" id="A0A8K2A8N7"/>
<dbReference type="PIRSF" id="PIRSF003078">
    <property type="entry name" value="GidB"/>
    <property type="match status" value="1"/>
</dbReference>
<dbReference type="Proteomes" id="UP000607397">
    <property type="component" value="Unassembled WGS sequence"/>
</dbReference>
<dbReference type="GO" id="GO:0005829">
    <property type="term" value="C:cytosol"/>
    <property type="evidence" value="ECO:0007669"/>
    <property type="project" value="TreeGrafter"/>
</dbReference>
<feature type="binding site" evidence="6">
    <location>
        <position position="100"/>
    </location>
    <ligand>
        <name>S-adenosyl-L-methionine</name>
        <dbReference type="ChEBI" id="CHEBI:59789"/>
    </ligand>
</feature>
<evidence type="ECO:0000313" key="8">
    <source>
        <dbReference type="Proteomes" id="UP000607397"/>
    </source>
</evidence>
<dbReference type="CDD" id="cd02440">
    <property type="entry name" value="AdoMet_MTases"/>
    <property type="match status" value="1"/>
</dbReference>
<comment type="subcellular location">
    <subcellularLocation>
        <location evidence="6">Cytoplasm</location>
    </subcellularLocation>
</comment>
<accession>A0A8K2A8N7</accession>
<dbReference type="EMBL" id="WVIC01000025">
    <property type="protein sequence ID" value="NCJ07374.1"/>
    <property type="molecule type" value="Genomic_DNA"/>
</dbReference>
<proteinExistence type="inferred from homology"/>
<evidence type="ECO:0000256" key="4">
    <source>
        <dbReference type="ARBA" id="ARBA00022679"/>
    </source>
</evidence>
<feature type="binding site" evidence="6">
    <location>
        <begin position="151"/>
        <end position="152"/>
    </location>
    <ligand>
        <name>S-adenosyl-L-methionine</name>
        <dbReference type="ChEBI" id="CHEBI:59789"/>
    </ligand>
</feature>
<dbReference type="SUPFAM" id="SSF53335">
    <property type="entry name" value="S-adenosyl-L-methionine-dependent methyltransferases"/>
    <property type="match status" value="1"/>
</dbReference>